<evidence type="ECO:0000313" key="1">
    <source>
        <dbReference type="EMBL" id="KAK5624499.1"/>
    </source>
</evidence>
<sequence length="70" mass="7818">MLTFAYQYVRFGDLIWAKQLVHFLGDLVGPEAKGSTCAINDDIRTEATKDTCLVVFARLEVGDNGIVRVR</sequence>
<gene>
    <name evidence="1" type="ORF">RRF57_000215</name>
</gene>
<keyword evidence="2" id="KW-1185">Reference proteome</keyword>
<proteinExistence type="predicted"/>
<evidence type="ECO:0000313" key="2">
    <source>
        <dbReference type="Proteomes" id="UP001305414"/>
    </source>
</evidence>
<reference evidence="1 2" key="1">
    <citation type="submission" date="2023-10" db="EMBL/GenBank/DDBJ databases">
        <title>Draft genome sequence of Xylaria bambusicola isolate GMP-LS, the root and basal stem rot pathogen of sugarcane in Indonesia.</title>
        <authorList>
            <person name="Selvaraj P."/>
            <person name="Muralishankar V."/>
            <person name="Muruganantham S."/>
            <person name="Sp S."/>
            <person name="Haryani S."/>
            <person name="Lau K.J.X."/>
            <person name="Naqvi N.I."/>
        </authorList>
    </citation>
    <scope>NUCLEOTIDE SEQUENCE [LARGE SCALE GENOMIC DNA]</scope>
    <source>
        <strain evidence="1">GMP-LS</strain>
    </source>
</reference>
<comment type="caution">
    <text evidence="1">The sequence shown here is derived from an EMBL/GenBank/DDBJ whole genome shotgun (WGS) entry which is preliminary data.</text>
</comment>
<accession>A0AAN7UN76</accession>
<dbReference type="EMBL" id="JAWHQM010000001">
    <property type="protein sequence ID" value="KAK5624499.1"/>
    <property type="molecule type" value="Genomic_DNA"/>
</dbReference>
<organism evidence="1 2">
    <name type="scientific">Xylaria bambusicola</name>
    <dbReference type="NCBI Taxonomy" id="326684"/>
    <lineage>
        <taxon>Eukaryota</taxon>
        <taxon>Fungi</taxon>
        <taxon>Dikarya</taxon>
        <taxon>Ascomycota</taxon>
        <taxon>Pezizomycotina</taxon>
        <taxon>Sordariomycetes</taxon>
        <taxon>Xylariomycetidae</taxon>
        <taxon>Xylariales</taxon>
        <taxon>Xylariaceae</taxon>
        <taxon>Xylaria</taxon>
    </lineage>
</organism>
<dbReference type="AlphaFoldDB" id="A0AAN7UN76"/>
<protein>
    <submittedName>
        <fullName evidence="1">Uncharacterized protein</fullName>
    </submittedName>
</protein>
<name>A0AAN7UN76_9PEZI</name>
<dbReference type="Proteomes" id="UP001305414">
    <property type="component" value="Unassembled WGS sequence"/>
</dbReference>